<feature type="compositionally biased region" description="Low complexity" evidence="6">
    <location>
        <begin position="206"/>
        <end position="218"/>
    </location>
</feature>
<feature type="compositionally biased region" description="Acidic residues" evidence="6">
    <location>
        <begin position="292"/>
        <end position="302"/>
    </location>
</feature>
<dbReference type="FunFam" id="3.30.70.330:FF:000132">
    <property type="entry name" value="Small nuclear ribonucleoprotein U11/U12 subunit 35"/>
    <property type="match status" value="1"/>
</dbReference>
<dbReference type="InterPro" id="IPR001356">
    <property type="entry name" value="HD"/>
</dbReference>
<name>A0A8K1X8N5_9AGAM</name>
<feature type="compositionally biased region" description="Low complexity" evidence="6">
    <location>
        <begin position="715"/>
        <end position="734"/>
    </location>
</feature>
<evidence type="ECO:0000313" key="9">
    <source>
        <dbReference type="EMBL" id="UHA57735.1"/>
    </source>
</evidence>
<evidence type="ECO:0000259" key="7">
    <source>
        <dbReference type="SMART" id="SM00360"/>
    </source>
</evidence>
<dbReference type="PANTHER" id="PTHR13952">
    <property type="entry name" value="U1 SMALL NUCLEAR RIBONUCLEOPROTEIN 70 KD"/>
    <property type="match status" value="1"/>
</dbReference>
<protein>
    <submittedName>
        <fullName evidence="9">HD protein 2</fullName>
    </submittedName>
</protein>
<dbReference type="Pfam" id="PF24818">
    <property type="entry name" value="PH_TRF2_HOY1"/>
    <property type="match status" value="1"/>
</dbReference>
<dbReference type="Gene3D" id="1.10.10.60">
    <property type="entry name" value="Homeodomain-like"/>
    <property type="match status" value="1"/>
</dbReference>
<feature type="compositionally biased region" description="Basic and acidic residues" evidence="6">
    <location>
        <begin position="315"/>
        <end position="329"/>
    </location>
</feature>
<feature type="region of interest" description="Disordered" evidence="6">
    <location>
        <begin position="315"/>
        <end position="341"/>
    </location>
</feature>
<keyword evidence="5" id="KW-0238">DNA-binding</keyword>
<dbReference type="PANTHER" id="PTHR13952:SF5">
    <property type="entry name" value="U1 SMALL NUCLEAR RIBONUCLEOPROTEIN 70 KDA"/>
    <property type="match status" value="1"/>
</dbReference>
<feature type="compositionally biased region" description="Low complexity" evidence="6">
    <location>
        <begin position="683"/>
        <end position="697"/>
    </location>
</feature>
<dbReference type="Pfam" id="PF00046">
    <property type="entry name" value="Homeodomain"/>
    <property type="match status" value="1"/>
</dbReference>
<dbReference type="Pfam" id="PF00076">
    <property type="entry name" value="RRM_1"/>
    <property type="match status" value="1"/>
</dbReference>
<feature type="compositionally biased region" description="Low complexity" evidence="6">
    <location>
        <begin position="1160"/>
        <end position="1172"/>
    </location>
</feature>
<dbReference type="GO" id="GO:0071004">
    <property type="term" value="C:U2-type prespliceosome"/>
    <property type="evidence" value="ECO:0007669"/>
    <property type="project" value="TreeGrafter"/>
</dbReference>
<feature type="compositionally biased region" description="Gly residues" evidence="6">
    <location>
        <begin position="455"/>
        <end position="516"/>
    </location>
</feature>
<feature type="region of interest" description="Disordered" evidence="6">
    <location>
        <begin position="1156"/>
        <end position="1185"/>
    </location>
</feature>
<reference evidence="9" key="1">
    <citation type="submission" date="2020-07" db="EMBL/GenBank/DDBJ databases">
        <title>Organization of mating type of Auricularia cornea.</title>
        <authorList>
            <person name="Li B."/>
            <person name="Huang R."/>
            <person name="Chen B."/>
            <person name="Xie B."/>
        </authorList>
    </citation>
    <scope>NUCLEOTIDE SEQUENCE</scope>
    <source>
        <strain evidence="9">Ac1-2</strain>
    </source>
</reference>
<dbReference type="InterPro" id="IPR057939">
    <property type="entry name" value="TRF2_HOY1_PH"/>
</dbReference>
<feature type="region of interest" description="Disordered" evidence="6">
    <location>
        <begin position="1229"/>
        <end position="1270"/>
    </location>
</feature>
<evidence type="ECO:0000256" key="1">
    <source>
        <dbReference type="ARBA" id="ARBA00004123"/>
    </source>
</evidence>
<feature type="compositionally biased region" description="Polar residues" evidence="6">
    <location>
        <begin position="698"/>
        <end position="709"/>
    </location>
</feature>
<dbReference type="Pfam" id="PF12220">
    <property type="entry name" value="U1snRNP70_N"/>
    <property type="match status" value="1"/>
</dbReference>
<feature type="domain" description="Homeobox" evidence="8">
    <location>
        <begin position="738"/>
        <end position="800"/>
    </location>
</feature>
<dbReference type="GO" id="GO:0005685">
    <property type="term" value="C:U1 snRNP"/>
    <property type="evidence" value="ECO:0007669"/>
    <property type="project" value="TreeGrafter"/>
</dbReference>
<dbReference type="SUPFAM" id="SSF46689">
    <property type="entry name" value="Homeodomain-like"/>
    <property type="match status" value="1"/>
</dbReference>
<feature type="region of interest" description="Disordered" evidence="6">
    <location>
        <begin position="644"/>
        <end position="751"/>
    </location>
</feature>
<sequence length="1270" mass="136626">MYCPRGEGHTNPRPAQRAELRCLPPSRAFLMTGKSAGLCLRPLHAAPSVAGRQANAAGVLTPLPQPPPPKLEIKTGRGSATARLDMLRGALRLGNRDWICIHLQMRSAPSGRDRLALLGTRVHFSQAAGAASRMPFCAPVDCCLTRRSWKAREGQQQRSGDSDAVVRARRNRSPFCPARLGAAPPDPLRVRVAESERGAGCLRGGARTPRASRNATRTPPRPSRTMTHLLPPNLLKLFAPRPPLPYMRPLDKDVDRVRPKHMDGMAEILARVREENALGTGVGKRAANGEDTTMEEGEEVEEPFTLAEEYRRQMRREERRKRKEDEFQRAKTSYKPSEDPEAVGDPYKTLFIARLSKNATDADLRRAFEPYGPIERVRIARDKKGRSRGYAFIVFDRERDMKVAYKEADKMVVLGKAILVDVERGRTVRDWKPRRLGGGLGGRKKPEPAPSYGPPRGGFGGPPRGGGFRGGPPGGGRGGFRGGGGDRGFSGGYGGGDRGPPGGGFGGGGGGGGGYGPPDRGYGDRGGGGFRGGGGGGFRGGGIGYQGGGFNGPPGGGDANGYGGDSLKRDAGGFDDRDAKRMRSTFIFAHIKPEPPTRLVPNPQPWLPHSYTLLVPGSDLCPWKVRSAHAPLCAAVASHSHIPTRTAANDSPSHHPRTHAARRDSLRIDASGMSVGASSSLDSPETPASSRPRSSTTQHFNDSPRNTSPPSGPQRASRPSTATSAKSAAPGGASETTAKRKRSRVTPDQLLHLERIFAQDRSPTAARRKEISEMLGMQERQTQIWFQNRRAKAKNLDGKGKANRSSPSHSPPDTPPETVPSSSASSFDHDRHMLIHEDHPVNFIPCDDLTIGNWRRIASVTTRNDLLAYSCDAKRCVAWYIQMTGFGFKMEIPYEIITRIELAPRPDRPELALVSFFLSGTPVFFLETVMPTPHVSGGSIRVWQPSQDWTEGGQATRVRRHDIVGPYIHMTAALRNIPLGPRIVGLGGHGLYRPDSASALPLQPPQLLNLSMEPPMAVPVPDSEGHSPVASFQGRKRSMSGPPPPSQPQDAQPPAFSGPPAGFMQSAGRPSSLQFNVPYPTSQHPQQQQQQQYPQQVFRFAPPPMPQQSTPTHTTPPPMEYPGSAMAQGYPSHMPSSAGMAMPSLLYDTAEQAQEMRGFSSSASSHSFGSDSPPLLTQPFTPSVAGSAGISGGMVSRDGAAVMPLHTVDVDHSMGAHYTYGDEPMSADSMHSESFMHPASAGGELPPSTSSSSLEGALGLSMSHNRPSPH</sequence>
<feature type="region of interest" description="Disordered" evidence="6">
    <location>
        <begin position="432"/>
        <end position="576"/>
    </location>
</feature>
<feature type="compositionally biased region" description="Low complexity" evidence="6">
    <location>
        <begin position="1242"/>
        <end position="1263"/>
    </location>
</feature>
<feature type="domain" description="RRM" evidence="7">
    <location>
        <begin position="349"/>
        <end position="421"/>
    </location>
</feature>
<feature type="compositionally biased region" description="Polar residues" evidence="6">
    <location>
        <begin position="1068"/>
        <end position="1082"/>
    </location>
</feature>
<keyword evidence="3 5" id="KW-0539">Nucleus</keyword>
<feature type="region of interest" description="Disordered" evidence="6">
    <location>
        <begin position="282"/>
        <end position="302"/>
    </location>
</feature>
<evidence type="ECO:0000256" key="3">
    <source>
        <dbReference type="ARBA" id="ARBA00023242"/>
    </source>
</evidence>
<dbReference type="CDD" id="cd12236">
    <property type="entry name" value="RRM_snRNP70"/>
    <property type="match status" value="1"/>
</dbReference>
<dbReference type="GO" id="GO:0003729">
    <property type="term" value="F:mRNA binding"/>
    <property type="evidence" value="ECO:0007669"/>
    <property type="project" value="TreeGrafter"/>
</dbReference>
<dbReference type="CDD" id="cd00086">
    <property type="entry name" value="homeodomain"/>
    <property type="match status" value="1"/>
</dbReference>
<dbReference type="GO" id="GO:0000398">
    <property type="term" value="P:mRNA splicing, via spliceosome"/>
    <property type="evidence" value="ECO:0007669"/>
    <property type="project" value="TreeGrafter"/>
</dbReference>
<dbReference type="GO" id="GO:0003677">
    <property type="term" value="F:DNA binding"/>
    <property type="evidence" value="ECO:0007669"/>
    <property type="project" value="UniProtKB-KW"/>
</dbReference>
<feature type="region of interest" description="Disordered" evidence="6">
    <location>
        <begin position="200"/>
        <end position="228"/>
    </location>
</feature>
<dbReference type="InterPro" id="IPR034143">
    <property type="entry name" value="snRNP70_RRM"/>
</dbReference>
<dbReference type="EMBL" id="MT818361">
    <property type="protein sequence ID" value="UHA57735.1"/>
    <property type="molecule type" value="Genomic_DNA"/>
</dbReference>
<evidence type="ECO:0000259" key="8">
    <source>
        <dbReference type="SMART" id="SM00389"/>
    </source>
</evidence>
<dbReference type="Gene3D" id="3.30.70.330">
    <property type="match status" value="1"/>
</dbReference>
<dbReference type="SMART" id="SM00360">
    <property type="entry name" value="RRM"/>
    <property type="match status" value="1"/>
</dbReference>
<keyword evidence="2" id="KW-0694">RNA-binding</keyword>
<dbReference type="InterPro" id="IPR051183">
    <property type="entry name" value="U1_U11-U12_snRNP_70-35kDa"/>
</dbReference>
<dbReference type="SUPFAM" id="SSF54928">
    <property type="entry name" value="RNA-binding domain, RBD"/>
    <property type="match status" value="1"/>
</dbReference>
<keyword evidence="5" id="KW-0371">Homeobox</keyword>
<dbReference type="InterPro" id="IPR012677">
    <property type="entry name" value="Nucleotide-bd_a/b_plait_sf"/>
</dbReference>
<dbReference type="GO" id="GO:0030619">
    <property type="term" value="F:U1 snRNA binding"/>
    <property type="evidence" value="ECO:0007669"/>
    <property type="project" value="InterPro"/>
</dbReference>
<feature type="compositionally biased region" description="Pro residues" evidence="6">
    <location>
        <begin position="809"/>
        <end position="818"/>
    </location>
</feature>
<feature type="region of interest" description="Disordered" evidence="6">
    <location>
        <begin position="1013"/>
        <end position="1136"/>
    </location>
</feature>
<feature type="compositionally biased region" description="Low complexity" evidence="6">
    <location>
        <begin position="1083"/>
        <end position="1096"/>
    </location>
</feature>
<accession>A0A8K1X8N5</accession>
<evidence type="ECO:0000256" key="2">
    <source>
        <dbReference type="ARBA" id="ARBA00022884"/>
    </source>
</evidence>
<evidence type="ECO:0000256" key="4">
    <source>
        <dbReference type="ARBA" id="ARBA00023274"/>
    </source>
</evidence>
<dbReference type="InterPro" id="IPR035979">
    <property type="entry name" value="RBD_domain_sf"/>
</dbReference>
<keyword evidence="4" id="KW-0687">Ribonucleoprotein</keyword>
<dbReference type="AlphaFoldDB" id="A0A8K1X8N5"/>
<comment type="subcellular location">
    <subcellularLocation>
        <location evidence="1 5">Nucleus</location>
    </subcellularLocation>
</comment>
<evidence type="ECO:0000256" key="6">
    <source>
        <dbReference type="SAM" id="MobiDB-lite"/>
    </source>
</evidence>
<feature type="region of interest" description="Disordered" evidence="6">
    <location>
        <begin position="791"/>
        <end position="826"/>
    </location>
</feature>
<feature type="compositionally biased region" description="Gly residues" evidence="6">
    <location>
        <begin position="524"/>
        <end position="564"/>
    </location>
</feature>
<evidence type="ECO:0000256" key="5">
    <source>
        <dbReference type="RuleBase" id="RU000682"/>
    </source>
</evidence>
<feature type="compositionally biased region" description="Basic and acidic residues" evidence="6">
    <location>
        <begin position="566"/>
        <end position="576"/>
    </location>
</feature>
<proteinExistence type="predicted"/>
<dbReference type="InterPro" id="IPR000504">
    <property type="entry name" value="RRM_dom"/>
</dbReference>
<dbReference type="GO" id="GO:0071011">
    <property type="term" value="C:precatalytic spliceosome"/>
    <property type="evidence" value="ECO:0007669"/>
    <property type="project" value="TreeGrafter"/>
</dbReference>
<dbReference type="InterPro" id="IPR022023">
    <property type="entry name" value="U1snRNP70_N"/>
</dbReference>
<dbReference type="SMART" id="SM00389">
    <property type="entry name" value="HOX"/>
    <property type="match status" value="1"/>
</dbReference>
<organism evidence="9">
    <name type="scientific">Auricularia cornea</name>
    <dbReference type="NCBI Taxonomy" id="1238391"/>
    <lineage>
        <taxon>Eukaryota</taxon>
        <taxon>Fungi</taxon>
        <taxon>Dikarya</taxon>
        <taxon>Basidiomycota</taxon>
        <taxon>Agaricomycotina</taxon>
        <taxon>Agaricomycetes</taxon>
        <taxon>Auriculariales</taxon>
        <taxon>Auriculariaceae</taxon>
        <taxon>Auricularia</taxon>
    </lineage>
</organism>
<dbReference type="InterPro" id="IPR009057">
    <property type="entry name" value="Homeodomain-like_sf"/>
</dbReference>